<evidence type="ECO:0000256" key="3">
    <source>
        <dbReference type="SAM" id="MobiDB-lite"/>
    </source>
</evidence>
<dbReference type="eggNOG" id="COG1653">
    <property type="taxonomic scope" value="Bacteria"/>
</dbReference>
<dbReference type="SUPFAM" id="SSF53850">
    <property type="entry name" value="Periplasmic binding protein-like II"/>
    <property type="match status" value="1"/>
</dbReference>
<sequence precursor="true">MIKLTKLTSGVVAIAMLFSLTACGGGNEKGSDSTEASSSGAAQTSQAASNNTEKVKIKFLSYSTDENRNNIRDKYIKVNIEKDMPNVEVEYDLGGGGQDYANKLKAYNASGDMPDVWFSEQNLSSVVVEAGNALDLAPFVQKTGFDKKFKMQEVVTPDKDGKLYCVQPGADQYFTPRLWYHKDIFAKNNIQIPTTFDELVKVCETLKGKGVVPMAIVGKDGWTPNLHMLQTMIMAEDPQVALDLVNNKTDFSNPVVKNALGRIQKLVQVGAFAPGVTNVDYGPAVEAYTSGKAAMLAMFTWETTNLEKAAPDTDFIVWPSAKEGNDANSSIQFWGAPLSGYLVSANTKNPEVAANFAMFCATQDALYYNTEQKAPTALDTGIKIEGISPLLQKSLDQFDAATLKIPSLWAATYNTKMSAEISTLNSKLLTGKYSPDDYIKEINPVWAENFK</sequence>
<dbReference type="PANTHER" id="PTHR43649:SF29">
    <property type="entry name" value="OSMOPROTECTIVE COMPOUNDS-BINDING PROTEIN GGTB"/>
    <property type="match status" value="1"/>
</dbReference>
<protein>
    <submittedName>
        <fullName evidence="5">Extracellular solute-binding protein family 1</fullName>
    </submittedName>
</protein>
<dbReference type="Proteomes" id="UP000001349">
    <property type="component" value="Chromosome"/>
</dbReference>
<dbReference type="Gene3D" id="3.40.190.10">
    <property type="entry name" value="Periplasmic binding protein-like II"/>
    <property type="match status" value="2"/>
</dbReference>
<evidence type="ECO:0000256" key="4">
    <source>
        <dbReference type="SAM" id="SignalP"/>
    </source>
</evidence>
<dbReference type="Pfam" id="PF01547">
    <property type="entry name" value="SBP_bac_1"/>
    <property type="match status" value="1"/>
</dbReference>
<dbReference type="HOGENOM" id="CLU_601095_0_0_9"/>
<evidence type="ECO:0000313" key="5">
    <source>
        <dbReference type="EMBL" id="ACL75360.1"/>
    </source>
</evidence>
<dbReference type="InterPro" id="IPR050490">
    <property type="entry name" value="Bact_solute-bd_prot1"/>
</dbReference>
<feature type="signal peptide" evidence="4">
    <location>
        <begin position="1"/>
        <end position="24"/>
    </location>
</feature>
<keyword evidence="2" id="KW-0813">Transport</keyword>
<keyword evidence="4" id="KW-0732">Signal</keyword>
<dbReference type="RefSeq" id="WP_015924517.1">
    <property type="nucleotide sequence ID" value="NC_011898.1"/>
</dbReference>
<dbReference type="PANTHER" id="PTHR43649">
    <property type="entry name" value="ARABINOSE-BINDING PROTEIN-RELATED"/>
    <property type="match status" value="1"/>
</dbReference>
<accession>B8I9A0</accession>
<gene>
    <name evidence="5" type="ordered locus">Ccel_0998</name>
</gene>
<dbReference type="AlphaFoldDB" id="B8I9A0"/>
<proteinExistence type="inferred from homology"/>
<evidence type="ECO:0000256" key="1">
    <source>
        <dbReference type="ARBA" id="ARBA00008520"/>
    </source>
</evidence>
<dbReference type="STRING" id="394503.Ccel_0998"/>
<evidence type="ECO:0000256" key="2">
    <source>
        <dbReference type="ARBA" id="ARBA00022448"/>
    </source>
</evidence>
<dbReference type="OrthoDB" id="355435at2"/>
<dbReference type="KEGG" id="cce:Ccel_0998"/>
<reference evidence="5 6" key="1">
    <citation type="submission" date="2009-01" db="EMBL/GenBank/DDBJ databases">
        <title>Complete sequence of Clostridium cellulolyticum H10.</title>
        <authorList>
            <consortium name="US DOE Joint Genome Institute"/>
            <person name="Lucas S."/>
            <person name="Copeland A."/>
            <person name="Lapidus A."/>
            <person name="Glavina del Rio T."/>
            <person name="Dalin E."/>
            <person name="Tice H."/>
            <person name="Bruce D."/>
            <person name="Goodwin L."/>
            <person name="Pitluck S."/>
            <person name="Chertkov O."/>
            <person name="Saunders E."/>
            <person name="Brettin T."/>
            <person name="Detter J.C."/>
            <person name="Han C."/>
            <person name="Larimer F."/>
            <person name="Land M."/>
            <person name="Hauser L."/>
            <person name="Kyrpides N."/>
            <person name="Ivanova N."/>
            <person name="Zhou J."/>
            <person name="Richardson P."/>
        </authorList>
    </citation>
    <scope>NUCLEOTIDE SEQUENCE [LARGE SCALE GENOMIC DNA]</scope>
    <source>
        <strain evidence="6">ATCC 35319 / DSM 5812 / JCM 6584 / H10</strain>
    </source>
</reference>
<keyword evidence="6" id="KW-1185">Reference proteome</keyword>
<dbReference type="PROSITE" id="PS51257">
    <property type="entry name" value="PROKAR_LIPOPROTEIN"/>
    <property type="match status" value="1"/>
</dbReference>
<feature type="region of interest" description="Disordered" evidence="3">
    <location>
        <begin position="28"/>
        <end position="47"/>
    </location>
</feature>
<dbReference type="InterPro" id="IPR006059">
    <property type="entry name" value="SBP"/>
</dbReference>
<name>B8I9A0_RUMCH</name>
<organism evidence="5 6">
    <name type="scientific">Ruminiclostridium cellulolyticum (strain ATCC 35319 / DSM 5812 / JCM 6584 / H10)</name>
    <name type="common">Clostridium cellulolyticum</name>
    <dbReference type="NCBI Taxonomy" id="394503"/>
    <lineage>
        <taxon>Bacteria</taxon>
        <taxon>Bacillati</taxon>
        <taxon>Bacillota</taxon>
        <taxon>Clostridia</taxon>
        <taxon>Eubacteriales</taxon>
        <taxon>Oscillospiraceae</taxon>
        <taxon>Ruminiclostridium</taxon>
    </lineage>
</organism>
<comment type="similarity">
    <text evidence="1">Belongs to the bacterial solute-binding protein 1 family.</text>
</comment>
<evidence type="ECO:0000313" key="6">
    <source>
        <dbReference type="Proteomes" id="UP000001349"/>
    </source>
</evidence>
<feature type="compositionally biased region" description="Low complexity" evidence="3">
    <location>
        <begin position="33"/>
        <end position="47"/>
    </location>
</feature>
<dbReference type="EMBL" id="CP001348">
    <property type="protein sequence ID" value="ACL75360.1"/>
    <property type="molecule type" value="Genomic_DNA"/>
</dbReference>
<feature type="chain" id="PRO_5002873856" evidence="4">
    <location>
        <begin position="25"/>
        <end position="451"/>
    </location>
</feature>